<protein>
    <submittedName>
        <fullName evidence="2">Serine protease</fullName>
    </submittedName>
</protein>
<gene>
    <name evidence="2" type="ORF">DLP05_004</name>
</gene>
<dbReference type="GO" id="GO:0008233">
    <property type="term" value="F:peptidase activity"/>
    <property type="evidence" value="ECO:0007669"/>
    <property type="project" value="UniProtKB-KW"/>
</dbReference>
<dbReference type="Pfam" id="PF14550">
    <property type="entry name" value="Peptidase_S78_2"/>
    <property type="match status" value="1"/>
</dbReference>
<dbReference type="Proteomes" id="UP000241675">
    <property type="component" value="Segment"/>
</dbReference>
<evidence type="ECO:0000313" key="2">
    <source>
        <dbReference type="EMBL" id="ATS92325.1"/>
    </source>
</evidence>
<evidence type="ECO:0000313" key="3">
    <source>
        <dbReference type="Proteomes" id="UP000241675"/>
    </source>
</evidence>
<dbReference type="EMBL" id="MG189906">
    <property type="protein sequence ID" value="ATS92325.1"/>
    <property type="molecule type" value="Genomic_DNA"/>
</dbReference>
<feature type="domain" description="Phage-like element PBSX protein XkdF" evidence="1">
    <location>
        <begin position="5"/>
        <end position="115"/>
    </location>
</feature>
<dbReference type="InterPro" id="IPR027924">
    <property type="entry name" value="XkdF"/>
</dbReference>
<keyword evidence="3" id="KW-1185">Reference proteome</keyword>
<reference evidence="3" key="1">
    <citation type="submission" date="2017-10" db="EMBL/GenBank/DDBJ databases">
        <authorList>
            <person name="Peters D.L."/>
        </authorList>
    </citation>
    <scope>NUCLEOTIDE SEQUENCE [LARGE SCALE GENOMIC DNA]</scope>
</reference>
<evidence type="ECO:0000259" key="1">
    <source>
        <dbReference type="Pfam" id="PF14550"/>
    </source>
</evidence>
<sequence length="200" mass="22542">MSDLIIKKADKTYKQMVWAEVYAPNRPDVDGEFMTADDIEKMAYAFLRSGRLDQIDVNHDNEVVSAHVIESFIARKGDPDFIEGAWVVGIHISDPDTWQMVLDGELNGFSMEAMVTKEEKEMLVDIPPVVKGMTSTEEDHRHEFFVSFDENGEFLGGTTDVVQGHSHKIIAGTVTEVTNDHRHRFSSVDNIEIIGEVVDE</sequence>
<proteinExistence type="predicted"/>
<keyword evidence="2" id="KW-0378">Hydrolase</keyword>
<reference evidence="2 3" key="2">
    <citation type="submission" date="2017-11" db="EMBL/GenBank/DDBJ databases">
        <title>Lysogenic conversion of Stenotrophomonas maltophilia by temperate phage DLP4.</title>
        <authorList>
            <person name="Dennis J."/>
            <person name="Stothard P."/>
        </authorList>
    </citation>
    <scope>NUCLEOTIDE SEQUENCE [LARGE SCALE GENOMIC DNA]</scope>
</reference>
<keyword evidence="2" id="KW-0645">Protease</keyword>
<organism evidence="2 3">
    <name type="scientific">Stenotrophomonas phage vB_SmaS_DLP_5</name>
    <dbReference type="NCBI Taxonomy" id="2044561"/>
    <lineage>
        <taxon>Viruses</taxon>
        <taxon>Duplodnaviria</taxon>
        <taxon>Heunggongvirae</taxon>
        <taxon>Uroviricota</taxon>
        <taxon>Caudoviricetes</taxon>
        <taxon>Delepquintavirus</taxon>
        <taxon>Delepquintavirus DLP5</taxon>
    </lineage>
</organism>
<name>A0A2D2W2F8_9CAUD</name>
<dbReference type="OrthoDB" id="23181at10239"/>
<dbReference type="GO" id="GO:0006508">
    <property type="term" value="P:proteolysis"/>
    <property type="evidence" value="ECO:0007669"/>
    <property type="project" value="UniProtKB-KW"/>
</dbReference>
<accession>A0A2D2W2F8</accession>